<comment type="caution">
    <text evidence="7">The sequence shown here is derived from an EMBL/GenBank/DDBJ whole genome shotgun (WGS) entry which is preliminary data.</text>
</comment>
<keyword evidence="8" id="KW-1185">Reference proteome</keyword>
<dbReference type="AlphaFoldDB" id="A0AA35S6L1"/>
<gene>
    <name evidence="7" type="ORF">GBAR_LOCUS13944</name>
</gene>
<dbReference type="GO" id="GO:0005524">
    <property type="term" value="F:ATP binding"/>
    <property type="evidence" value="ECO:0007669"/>
    <property type="project" value="UniProtKB-KW"/>
</dbReference>
<organism evidence="7 8">
    <name type="scientific">Geodia barretti</name>
    <name type="common">Barrett's horny sponge</name>
    <dbReference type="NCBI Taxonomy" id="519541"/>
    <lineage>
        <taxon>Eukaryota</taxon>
        <taxon>Metazoa</taxon>
        <taxon>Porifera</taxon>
        <taxon>Demospongiae</taxon>
        <taxon>Heteroscleromorpha</taxon>
        <taxon>Tetractinellida</taxon>
        <taxon>Astrophorina</taxon>
        <taxon>Geodiidae</taxon>
        <taxon>Geodia</taxon>
    </lineage>
</organism>
<proteinExistence type="predicted"/>
<accession>A0AA35S6L1</accession>
<evidence type="ECO:0000256" key="1">
    <source>
        <dbReference type="ARBA" id="ARBA00022598"/>
    </source>
</evidence>
<dbReference type="GO" id="GO:0006412">
    <property type="term" value="P:translation"/>
    <property type="evidence" value="ECO:0007669"/>
    <property type="project" value="UniProtKB-KW"/>
</dbReference>
<keyword evidence="4" id="KW-0648">Protein biosynthesis</keyword>
<dbReference type="SUPFAM" id="SSF48163">
    <property type="entry name" value="An anticodon-binding domain of class I aminoacyl-tRNA synthetases"/>
    <property type="match status" value="1"/>
</dbReference>
<dbReference type="Gene3D" id="1.10.10.350">
    <property type="match status" value="1"/>
</dbReference>
<keyword evidence="3" id="KW-0067">ATP-binding</keyword>
<dbReference type="GO" id="GO:0000049">
    <property type="term" value="F:tRNA binding"/>
    <property type="evidence" value="ECO:0007669"/>
    <property type="project" value="InterPro"/>
</dbReference>
<keyword evidence="1 7" id="KW-0436">Ligase</keyword>
<protein>
    <submittedName>
        <fullName evidence="7">Glutamate--tRNA ligase</fullName>
    </submittedName>
</protein>
<dbReference type="GO" id="GO:0004812">
    <property type="term" value="F:aminoacyl-tRNA ligase activity"/>
    <property type="evidence" value="ECO:0007669"/>
    <property type="project" value="UniProtKB-KW"/>
</dbReference>
<evidence type="ECO:0000256" key="3">
    <source>
        <dbReference type="ARBA" id="ARBA00022840"/>
    </source>
</evidence>
<keyword evidence="5" id="KW-0030">Aminoacyl-tRNA synthetase</keyword>
<feature type="domain" description="Aminoacyl-tRNA synthetase class I anticodon-binding" evidence="6">
    <location>
        <begin position="48"/>
        <end position="169"/>
    </location>
</feature>
<evidence type="ECO:0000259" key="6">
    <source>
        <dbReference type="Pfam" id="PF19269"/>
    </source>
</evidence>
<dbReference type="InterPro" id="IPR020751">
    <property type="entry name" value="aa-tRNA-synth_I_codon-bd_sub2"/>
</dbReference>
<evidence type="ECO:0000256" key="4">
    <source>
        <dbReference type="ARBA" id="ARBA00022917"/>
    </source>
</evidence>
<evidence type="ECO:0000313" key="8">
    <source>
        <dbReference type="Proteomes" id="UP001174909"/>
    </source>
</evidence>
<evidence type="ECO:0000313" key="7">
    <source>
        <dbReference type="EMBL" id="CAI8023914.1"/>
    </source>
</evidence>
<dbReference type="EMBL" id="CASHTH010002042">
    <property type="protein sequence ID" value="CAI8023914.1"/>
    <property type="molecule type" value="Genomic_DNA"/>
</dbReference>
<dbReference type="Pfam" id="PF19269">
    <property type="entry name" value="Anticodon_2"/>
    <property type="match status" value="1"/>
</dbReference>
<evidence type="ECO:0000256" key="5">
    <source>
        <dbReference type="ARBA" id="ARBA00023146"/>
    </source>
</evidence>
<name>A0AA35S6L1_GEOBA</name>
<sequence length="175" mass="19488">MEEHKQFSLLQTVHVHVQMMFSNASTRLHYWTRMSFLSCRVPHDSSSLAPEYLFQVLQLLEDRISLIPRVPIDAPYFWTPPSATKESIPSPDIAARLLEELSGRLQELTDFSQDCVAKELKGASVTLGVPHGVTMQVCRAAIVGQERSPGLAGVCSVLGKEQVLERFKLAAIAVR</sequence>
<reference evidence="7" key="1">
    <citation type="submission" date="2023-03" db="EMBL/GenBank/DDBJ databases">
        <authorList>
            <person name="Steffen K."/>
            <person name="Cardenas P."/>
        </authorList>
    </citation>
    <scope>NUCLEOTIDE SEQUENCE</scope>
</reference>
<dbReference type="InterPro" id="IPR008925">
    <property type="entry name" value="aa_tRNA-synth_I_cd-bd_sf"/>
</dbReference>
<keyword evidence="2" id="KW-0547">Nucleotide-binding</keyword>
<evidence type="ECO:0000256" key="2">
    <source>
        <dbReference type="ARBA" id="ARBA00022741"/>
    </source>
</evidence>
<dbReference type="Proteomes" id="UP001174909">
    <property type="component" value="Unassembled WGS sequence"/>
</dbReference>
<dbReference type="InterPro" id="IPR045462">
    <property type="entry name" value="aa-tRNA-synth_I_cd-bd"/>
</dbReference>